<dbReference type="KEGG" id="vvy:VVA1467"/>
<proteinExistence type="predicted"/>
<evidence type="ECO:0000313" key="2">
    <source>
        <dbReference type="Proteomes" id="UP000002675"/>
    </source>
</evidence>
<accession>Q7MCC1</accession>
<dbReference type="EMBL" id="BA000038">
    <property type="protein sequence ID" value="BAC97492.1"/>
    <property type="molecule type" value="Genomic_DNA"/>
</dbReference>
<gene>
    <name evidence="1" type="ordered locus">VVA1467</name>
</gene>
<organism evidence="1 2">
    <name type="scientific">Vibrio vulnificus (strain YJ016)</name>
    <dbReference type="NCBI Taxonomy" id="196600"/>
    <lineage>
        <taxon>Bacteria</taxon>
        <taxon>Pseudomonadati</taxon>
        <taxon>Pseudomonadota</taxon>
        <taxon>Gammaproteobacteria</taxon>
        <taxon>Vibrionales</taxon>
        <taxon>Vibrionaceae</taxon>
        <taxon>Vibrio</taxon>
    </lineage>
</organism>
<dbReference type="Proteomes" id="UP000002675">
    <property type="component" value="Chromosome II"/>
</dbReference>
<evidence type="ECO:0000313" key="1">
    <source>
        <dbReference type="EMBL" id="BAC97492.1"/>
    </source>
</evidence>
<reference evidence="1 2" key="1">
    <citation type="journal article" date="2003" name="Genome Res.">
        <title>Comparative genome analysis of Vibrio vulnificus, a marine pathogen.</title>
        <authorList>
            <person name="Chen C.Y."/>
            <person name="Wu K.M."/>
            <person name="Chang Y.C."/>
            <person name="Chang C.H."/>
            <person name="Tsai H.C."/>
            <person name="Liao T.L."/>
            <person name="Liu Y.M."/>
            <person name="Chen H.J."/>
            <person name="Shen A.B."/>
            <person name="Li J.C."/>
            <person name="Su T.L."/>
            <person name="Shao C.P."/>
            <person name="Lee C.T."/>
            <person name="Hor L.I."/>
            <person name="Tsai S.F."/>
        </authorList>
    </citation>
    <scope>NUCLEOTIDE SEQUENCE [LARGE SCALE GENOMIC DNA]</scope>
    <source>
        <strain evidence="1 2">YJ016</strain>
    </source>
</reference>
<protein>
    <submittedName>
        <fullName evidence="1">Uncharacterized protein</fullName>
    </submittedName>
</protein>
<sequence>MVKHGYLKGSECGKALKLTNLILVVVENGDFHSYFLHACNINKSNL</sequence>
<dbReference type="HOGENOM" id="CLU_3190599_0_0_6"/>
<dbReference type="AlphaFoldDB" id="Q7MCC1"/>
<name>Q7MCC1_VIBVY</name>